<evidence type="ECO:0000313" key="4">
    <source>
        <dbReference type="EMBL" id="CAE4626635.1"/>
    </source>
</evidence>
<feature type="transmembrane region" description="Helical" evidence="1">
    <location>
        <begin position="154"/>
        <end position="172"/>
    </location>
</feature>
<evidence type="ECO:0000313" key="5">
    <source>
        <dbReference type="EMBL" id="CAE4626637.1"/>
    </source>
</evidence>
<evidence type="ECO:0000313" key="3">
    <source>
        <dbReference type="EMBL" id="CAE4626633.1"/>
    </source>
</evidence>
<feature type="transmembrane region" description="Helical" evidence="1">
    <location>
        <begin position="52"/>
        <end position="72"/>
    </location>
</feature>
<proteinExistence type="predicted"/>
<dbReference type="EMBL" id="HBNS01032030">
    <property type="protein sequence ID" value="CAE4626631.1"/>
    <property type="molecule type" value="Transcribed_RNA"/>
</dbReference>
<dbReference type="EMBL" id="HBNS01032031">
    <property type="protein sequence ID" value="CAE4626633.1"/>
    <property type="molecule type" value="Transcribed_RNA"/>
</dbReference>
<keyword evidence="1" id="KW-0472">Membrane</keyword>
<feature type="transmembrane region" description="Helical" evidence="1">
    <location>
        <begin position="79"/>
        <end position="101"/>
    </location>
</feature>
<feature type="transmembrane region" description="Helical" evidence="1">
    <location>
        <begin position="220"/>
        <end position="242"/>
    </location>
</feature>
<accession>A0A6V2IST8</accession>
<reference evidence="5" key="1">
    <citation type="submission" date="2021-01" db="EMBL/GenBank/DDBJ databases">
        <authorList>
            <person name="Corre E."/>
            <person name="Pelletier E."/>
            <person name="Niang G."/>
            <person name="Scheremetjew M."/>
            <person name="Finn R."/>
            <person name="Kale V."/>
            <person name="Holt S."/>
            <person name="Cochrane G."/>
            <person name="Meng A."/>
            <person name="Brown T."/>
            <person name="Cohen L."/>
        </authorList>
    </citation>
    <scope>NUCLEOTIDE SEQUENCE</scope>
    <source>
        <strain evidence="5">GSO104</strain>
    </source>
</reference>
<protein>
    <submittedName>
        <fullName evidence="5">Uncharacterized protein</fullName>
    </submittedName>
</protein>
<organism evidence="5">
    <name type="scientific">Ditylum brightwellii</name>
    <dbReference type="NCBI Taxonomy" id="49249"/>
    <lineage>
        <taxon>Eukaryota</taxon>
        <taxon>Sar</taxon>
        <taxon>Stramenopiles</taxon>
        <taxon>Ochrophyta</taxon>
        <taxon>Bacillariophyta</taxon>
        <taxon>Mediophyceae</taxon>
        <taxon>Lithodesmiophycidae</taxon>
        <taxon>Lithodesmiales</taxon>
        <taxon>Lithodesmiaceae</taxon>
        <taxon>Ditylum</taxon>
    </lineage>
</organism>
<sequence length="251" mass="28625">MTANYQRWREIHGTTSKKNTIHSYLCLVILVHFFLGYEHHLSEYGVPLGHYANLWLCSASLLLTAIGIGFCYPNLVGLSLVSVSAGHVAWIIDTLVMIITHQRSGPFVIASYSSLRNRHRFWHNIIVASHHIWFMPVALYYLRSISYNIGRRDFIGGIIWVLMISGASILILPKDCMDTVFEDGTELCTMPNINMIQGWWGVNDVALIHYLDRSKGGDSFLYFVYANFLYSFVLNGACFLVLQKIAKRAKR</sequence>
<dbReference type="EMBL" id="HBNS01032034">
    <property type="protein sequence ID" value="CAE4626637.1"/>
    <property type="molecule type" value="Transcribed_RNA"/>
</dbReference>
<name>A0A6V2IST8_9STRA</name>
<dbReference type="EMBL" id="HBNS01032033">
    <property type="protein sequence ID" value="CAE4626635.1"/>
    <property type="molecule type" value="Transcribed_RNA"/>
</dbReference>
<feature type="transmembrane region" description="Helical" evidence="1">
    <location>
        <begin position="21"/>
        <end position="40"/>
    </location>
</feature>
<evidence type="ECO:0000256" key="1">
    <source>
        <dbReference type="SAM" id="Phobius"/>
    </source>
</evidence>
<evidence type="ECO:0000313" key="2">
    <source>
        <dbReference type="EMBL" id="CAE4626631.1"/>
    </source>
</evidence>
<keyword evidence="1" id="KW-1133">Transmembrane helix</keyword>
<gene>
    <name evidence="2" type="ORF">DBRI00130_LOCUS25102</name>
    <name evidence="3" type="ORF">DBRI00130_LOCUS25103</name>
    <name evidence="4" type="ORF">DBRI00130_LOCUS25104</name>
    <name evidence="5" type="ORF">DBRI00130_LOCUS25105</name>
</gene>
<keyword evidence="1" id="KW-0812">Transmembrane</keyword>
<feature type="transmembrane region" description="Helical" evidence="1">
    <location>
        <begin position="121"/>
        <end position="142"/>
    </location>
</feature>
<dbReference type="AlphaFoldDB" id="A0A6V2IST8"/>